<evidence type="ECO:0000259" key="1">
    <source>
        <dbReference type="Pfam" id="PF04480"/>
    </source>
</evidence>
<dbReference type="PANTHER" id="PTHR38590:SF1">
    <property type="entry name" value="BLL0828 PROTEIN"/>
    <property type="match status" value="1"/>
</dbReference>
<dbReference type="PANTHER" id="PTHR38590">
    <property type="entry name" value="BLL0828 PROTEIN"/>
    <property type="match status" value="1"/>
</dbReference>
<keyword evidence="2" id="KW-0378">Hydrolase</keyword>
<keyword evidence="3" id="KW-1185">Reference proteome</keyword>
<feature type="domain" description="DUF559" evidence="1">
    <location>
        <begin position="11"/>
        <end position="117"/>
    </location>
</feature>
<dbReference type="Gene3D" id="3.40.960.10">
    <property type="entry name" value="VSR Endonuclease"/>
    <property type="match status" value="1"/>
</dbReference>
<protein>
    <submittedName>
        <fullName evidence="2">Endonuclease domain-containing protein</fullName>
    </submittedName>
</protein>
<proteinExistence type="predicted"/>
<dbReference type="GO" id="GO:0004519">
    <property type="term" value="F:endonuclease activity"/>
    <property type="evidence" value="ECO:0007669"/>
    <property type="project" value="UniProtKB-KW"/>
</dbReference>
<accession>A0ABS0IM02</accession>
<dbReference type="CDD" id="cd01038">
    <property type="entry name" value="Endonuclease_DUF559"/>
    <property type="match status" value="1"/>
</dbReference>
<dbReference type="InterPro" id="IPR047216">
    <property type="entry name" value="Endonuclease_DUF559_bact"/>
</dbReference>
<dbReference type="InterPro" id="IPR011335">
    <property type="entry name" value="Restrct_endonuc-II-like"/>
</dbReference>
<sequence>MYHTDVRTWDKAKVYARENRKAPTPAENILWQELRGSKRDIKFRRQHAIGFFIVDFICVSAKLTIELDGEIHLTPEQAEYDLGRTFTLTELGYRELRFTNQQVLTSLDEVLATITENL</sequence>
<dbReference type="InterPro" id="IPR007569">
    <property type="entry name" value="DUF559"/>
</dbReference>
<comment type="caution">
    <text evidence="2">The sequence shown here is derived from an EMBL/GenBank/DDBJ whole genome shotgun (WGS) entry which is preliminary data.</text>
</comment>
<keyword evidence="2" id="KW-0255">Endonuclease</keyword>
<evidence type="ECO:0000313" key="3">
    <source>
        <dbReference type="Proteomes" id="UP000597617"/>
    </source>
</evidence>
<gene>
    <name evidence="2" type="ORF">I2I05_18550</name>
</gene>
<evidence type="ECO:0000313" key="2">
    <source>
        <dbReference type="EMBL" id="MBF9239400.1"/>
    </source>
</evidence>
<dbReference type="RefSeq" id="WP_196283799.1">
    <property type="nucleotide sequence ID" value="NZ_JADQDQ010000012.1"/>
</dbReference>
<dbReference type="Proteomes" id="UP000597617">
    <property type="component" value="Unassembled WGS sequence"/>
</dbReference>
<organism evidence="2 3">
    <name type="scientific">Hymenobacter jeongseonensis</name>
    <dbReference type="NCBI Taxonomy" id="2791027"/>
    <lineage>
        <taxon>Bacteria</taxon>
        <taxon>Pseudomonadati</taxon>
        <taxon>Bacteroidota</taxon>
        <taxon>Cytophagia</taxon>
        <taxon>Cytophagales</taxon>
        <taxon>Hymenobacteraceae</taxon>
        <taxon>Hymenobacter</taxon>
    </lineage>
</organism>
<name>A0ABS0IM02_9BACT</name>
<reference evidence="2 3" key="1">
    <citation type="submission" date="2020-11" db="EMBL/GenBank/DDBJ databases">
        <authorList>
            <person name="Kim M.K."/>
        </authorList>
    </citation>
    <scope>NUCLEOTIDE SEQUENCE [LARGE SCALE GENOMIC DNA]</scope>
    <source>
        <strain evidence="2 3">BT683</strain>
    </source>
</reference>
<dbReference type="EMBL" id="JADQDQ010000012">
    <property type="protein sequence ID" value="MBF9239400.1"/>
    <property type="molecule type" value="Genomic_DNA"/>
</dbReference>
<keyword evidence="2" id="KW-0540">Nuclease</keyword>
<dbReference type="SUPFAM" id="SSF52980">
    <property type="entry name" value="Restriction endonuclease-like"/>
    <property type="match status" value="1"/>
</dbReference>
<dbReference type="Pfam" id="PF04480">
    <property type="entry name" value="DUF559"/>
    <property type="match status" value="1"/>
</dbReference>